<dbReference type="OrthoDB" id="184880at2759"/>
<dbReference type="AlphaFoldDB" id="U4L718"/>
<dbReference type="Proteomes" id="UP000018144">
    <property type="component" value="Unassembled WGS sequence"/>
</dbReference>
<sequence>MSIEVDPTILLKPEDSDYNSSGYDTSTASLTSSVNQYLFENGRQYHAYYGTDKYLQPTDETEQDRLDLHHEILRLAFGETTHEAPLKEPHHILDIGTGTGIWAIDMADQYPMAEVIGTDLSPIQPSWVPANCRFEVDDAMAVWTYQSDFFDLVHSRNISSGVTNWNHLISEMMRCTKPGGYVELGEADIDIYCDDGSMKSDNPLKVYIGHLRSALSAMQRTSPTTTFLENLLKEAGFEDIKTVQAKEPIGPWAKDPRMKKIGAMSLLHSETVYESYGMAAFTRVLGMGEEEARNICNGAVKATKNKNYHVYGVHYRVCGRKPVGKN</sequence>
<dbReference type="PANTHER" id="PTHR43591:SF24">
    <property type="entry name" value="2-METHOXY-6-POLYPRENYL-1,4-BENZOQUINOL METHYLASE, MITOCHONDRIAL"/>
    <property type="match status" value="1"/>
</dbReference>
<dbReference type="InterPro" id="IPR029063">
    <property type="entry name" value="SAM-dependent_MTases_sf"/>
</dbReference>
<evidence type="ECO:0000313" key="2">
    <source>
        <dbReference type="Proteomes" id="UP000018144"/>
    </source>
</evidence>
<dbReference type="STRING" id="1076935.U4L718"/>
<evidence type="ECO:0000313" key="1">
    <source>
        <dbReference type="EMBL" id="CCX12949.1"/>
    </source>
</evidence>
<accession>U4L718</accession>
<keyword evidence="1" id="KW-0808">Transferase</keyword>
<protein>
    <submittedName>
        <fullName evidence="1">Similar to Demethylmenaquinone methyltransferase acc. no. Q9RRT0.1</fullName>
    </submittedName>
</protein>
<dbReference type="eggNOG" id="ENOG502S6PS">
    <property type="taxonomic scope" value="Eukaryota"/>
</dbReference>
<keyword evidence="1" id="KW-0489">Methyltransferase</keyword>
<dbReference type="Pfam" id="PF13489">
    <property type="entry name" value="Methyltransf_23"/>
    <property type="match status" value="1"/>
</dbReference>
<proteinExistence type="predicted"/>
<dbReference type="GO" id="GO:0008168">
    <property type="term" value="F:methyltransferase activity"/>
    <property type="evidence" value="ECO:0007669"/>
    <property type="project" value="UniProtKB-KW"/>
</dbReference>
<dbReference type="EMBL" id="HF935732">
    <property type="protein sequence ID" value="CCX12949.1"/>
    <property type="molecule type" value="Genomic_DNA"/>
</dbReference>
<keyword evidence="2" id="KW-1185">Reference proteome</keyword>
<name>U4L718_PYROM</name>
<dbReference type="Gene3D" id="3.40.50.150">
    <property type="entry name" value="Vaccinia Virus protein VP39"/>
    <property type="match status" value="1"/>
</dbReference>
<reference evidence="1 2" key="1">
    <citation type="journal article" date="2013" name="PLoS Genet.">
        <title>The genome and development-dependent transcriptomes of Pyronema confluens: a window into fungal evolution.</title>
        <authorList>
            <person name="Traeger S."/>
            <person name="Altegoer F."/>
            <person name="Freitag M."/>
            <person name="Gabaldon T."/>
            <person name="Kempken F."/>
            <person name="Kumar A."/>
            <person name="Marcet-Houben M."/>
            <person name="Poggeler S."/>
            <person name="Stajich J.E."/>
            <person name="Nowrousian M."/>
        </authorList>
    </citation>
    <scope>NUCLEOTIDE SEQUENCE [LARGE SCALE GENOMIC DNA]</scope>
    <source>
        <strain evidence="2">CBS 100304</strain>
        <tissue evidence="1">Vegetative mycelium</tissue>
    </source>
</reference>
<dbReference type="CDD" id="cd02440">
    <property type="entry name" value="AdoMet_MTases"/>
    <property type="match status" value="1"/>
</dbReference>
<organism evidence="1 2">
    <name type="scientific">Pyronema omphalodes (strain CBS 100304)</name>
    <name type="common">Pyronema confluens</name>
    <dbReference type="NCBI Taxonomy" id="1076935"/>
    <lineage>
        <taxon>Eukaryota</taxon>
        <taxon>Fungi</taxon>
        <taxon>Dikarya</taxon>
        <taxon>Ascomycota</taxon>
        <taxon>Pezizomycotina</taxon>
        <taxon>Pezizomycetes</taxon>
        <taxon>Pezizales</taxon>
        <taxon>Pyronemataceae</taxon>
        <taxon>Pyronema</taxon>
    </lineage>
</organism>
<dbReference type="OMA" id="DFELPWN"/>
<dbReference type="PANTHER" id="PTHR43591">
    <property type="entry name" value="METHYLTRANSFERASE"/>
    <property type="match status" value="1"/>
</dbReference>
<dbReference type="GO" id="GO:0032259">
    <property type="term" value="P:methylation"/>
    <property type="evidence" value="ECO:0007669"/>
    <property type="project" value="UniProtKB-KW"/>
</dbReference>
<gene>
    <name evidence="1" type="ORF">PCON_14368</name>
</gene>
<dbReference type="SUPFAM" id="SSF53335">
    <property type="entry name" value="S-adenosyl-L-methionine-dependent methyltransferases"/>
    <property type="match status" value="1"/>
</dbReference>